<dbReference type="Proteomes" id="UP000503011">
    <property type="component" value="Chromosome"/>
</dbReference>
<accession>A0A6F8YJE7</accession>
<protein>
    <recommendedName>
        <fullName evidence="3">Calcium binding protein</fullName>
    </recommendedName>
</protein>
<reference evidence="1 2" key="2">
    <citation type="submission" date="2020-03" db="EMBL/GenBank/DDBJ databases">
        <authorList>
            <person name="Ichikawa N."/>
            <person name="Kimura A."/>
            <person name="Kitahashi Y."/>
            <person name="Uohara A."/>
        </authorList>
    </citation>
    <scope>NUCLEOTIDE SEQUENCE [LARGE SCALE GENOMIC DNA]</scope>
    <source>
        <strain evidence="1 2">NBRC 105367</strain>
    </source>
</reference>
<organism evidence="1 2">
    <name type="scientific">Phytohabitans suffuscus</name>
    <dbReference type="NCBI Taxonomy" id="624315"/>
    <lineage>
        <taxon>Bacteria</taxon>
        <taxon>Bacillati</taxon>
        <taxon>Actinomycetota</taxon>
        <taxon>Actinomycetes</taxon>
        <taxon>Micromonosporales</taxon>
        <taxon>Micromonosporaceae</taxon>
    </lineage>
</organism>
<dbReference type="EMBL" id="AP022871">
    <property type="protein sequence ID" value="BCB86071.1"/>
    <property type="molecule type" value="Genomic_DNA"/>
</dbReference>
<dbReference type="InterPro" id="IPR020994">
    <property type="entry name" value="Uncharacterised_Ca-bd_CcbP"/>
</dbReference>
<sequence>MGYCAAVGSLPRAELQAMVAEATVDAYGDDEQLTGLYTMIDEHLAVPFTTQVLGVEVTVRKVDLRDDIVAICHRGRERQAIGILELPLPDPPPEGAEWIAAYRHWTKG</sequence>
<keyword evidence="2" id="KW-1185">Reference proteome</keyword>
<dbReference type="AlphaFoldDB" id="A0A6F8YJE7"/>
<name>A0A6F8YJE7_9ACTN</name>
<dbReference type="Pfam" id="PF11535">
    <property type="entry name" value="Calci_bind_CcbP"/>
    <property type="match status" value="1"/>
</dbReference>
<dbReference type="KEGG" id="psuu:Psuf_033840"/>
<evidence type="ECO:0008006" key="3">
    <source>
        <dbReference type="Google" id="ProtNLM"/>
    </source>
</evidence>
<evidence type="ECO:0000313" key="2">
    <source>
        <dbReference type="Proteomes" id="UP000503011"/>
    </source>
</evidence>
<proteinExistence type="predicted"/>
<reference evidence="1 2" key="1">
    <citation type="submission" date="2020-03" db="EMBL/GenBank/DDBJ databases">
        <title>Whole genome shotgun sequence of Phytohabitans suffuscus NBRC 105367.</title>
        <authorList>
            <person name="Komaki H."/>
            <person name="Tamura T."/>
        </authorList>
    </citation>
    <scope>NUCLEOTIDE SEQUENCE [LARGE SCALE GENOMIC DNA]</scope>
    <source>
        <strain evidence="1 2">NBRC 105367</strain>
    </source>
</reference>
<gene>
    <name evidence="1" type="ORF">Psuf_033840</name>
</gene>
<evidence type="ECO:0000313" key="1">
    <source>
        <dbReference type="EMBL" id="BCB86071.1"/>
    </source>
</evidence>